<keyword evidence="3" id="KW-1133">Transmembrane helix</keyword>
<feature type="domain" description="Receptor ligand binding region" evidence="5">
    <location>
        <begin position="1"/>
        <end position="262"/>
    </location>
</feature>
<keyword evidence="2" id="KW-0812">Transmembrane</keyword>
<keyword evidence="4" id="KW-0472">Membrane</keyword>
<dbReference type="GO" id="GO:0016020">
    <property type="term" value="C:membrane"/>
    <property type="evidence" value="ECO:0007669"/>
    <property type="project" value="UniProtKB-SubCell"/>
</dbReference>
<dbReference type="Proteomes" id="UP001196413">
    <property type="component" value="Unassembled WGS sequence"/>
</dbReference>
<protein>
    <recommendedName>
        <fullName evidence="5">Receptor ligand binding region domain-containing protein</fullName>
    </recommendedName>
</protein>
<evidence type="ECO:0000313" key="6">
    <source>
        <dbReference type="EMBL" id="KAJ1356691.1"/>
    </source>
</evidence>
<evidence type="ECO:0000259" key="5">
    <source>
        <dbReference type="Pfam" id="PF01094"/>
    </source>
</evidence>
<keyword evidence="7" id="KW-1185">Reference proteome</keyword>
<dbReference type="CDD" id="cd06352">
    <property type="entry name" value="PBP1_NPR_GC-like"/>
    <property type="match status" value="1"/>
</dbReference>
<reference evidence="6" key="1">
    <citation type="submission" date="2021-06" db="EMBL/GenBank/DDBJ databases">
        <title>Parelaphostrongylus tenuis whole genome reference sequence.</title>
        <authorList>
            <person name="Garwood T.J."/>
            <person name="Larsen P.A."/>
            <person name="Fountain-Jones N.M."/>
            <person name="Garbe J.R."/>
            <person name="Macchietto M.G."/>
            <person name="Kania S.A."/>
            <person name="Gerhold R.W."/>
            <person name="Richards J.E."/>
            <person name="Wolf T.M."/>
        </authorList>
    </citation>
    <scope>NUCLEOTIDE SEQUENCE</scope>
    <source>
        <strain evidence="6">MNPRO001-30</strain>
        <tissue evidence="6">Meninges</tissue>
    </source>
</reference>
<dbReference type="Pfam" id="PF01094">
    <property type="entry name" value="ANF_receptor"/>
    <property type="match status" value="1"/>
</dbReference>
<evidence type="ECO:0000256" key="4">
    <source>
        <dbReference type="ARBA" id="ARBA00023136"/>
    </source>
</evidence>
<dbReference type="InterPro" id="IPR001828">
    <property type="entry name" value="ANF_lig-bd_rcpt"/>
</dbReference>
<evidence type="ECO:0000256" key="1">
    <source>
        <dbReference type="ARBA" id="ARBA00004370"/>
    </source>
</evidence>
<evidence type="ECO:0000313" key="7">
    <source>
        <dbReference type="Proteomes" id="UP001196413"/>
    </source>
</evidence>
<comment type="subcellular location">
    <subcellularLocation>
        <location evidence="1">Membrane</location>
    </subcellularLocation>
</comment>
<dbReference type="SUPFAM" id="SSF53822">
    <property type="entry name" value="Periplasmic binding protein-like I"/>
    <property type="match status" value="1"/>
</dbReference>
<dbReference type="Gene3D" id="3.40.50.2300">
    <property type="match status" value="2"/>
</dbReference>
<dbReference type="EMBL" id="JAHQIW010002865">
    <property type="protein sequence ID" value="KAJ1356691.1"/>
    <property type="molecule type" value="Genomic_DNA"/>
</dbReference>
<gene>
    <name evidence="6" type="ORF">KIN20_014431</name>
</gene>
<dbReference type="InterPro" id="IPR028082">
    <property type="entry name" value="Peripla_BP_I"/>
</dbReference>
<sequence>MMAQLSTFYEKTLLGWGYLADPALSDTKTFPYVTKVVPDSTTLLNCVLQLFATFDWNRVAIFYTSNEIRYCEGIVEDATAVFSRKSLYYVNVVLKAEWIRGDDVYFTEDMQYAKKSVRISNGLVPFWVNIDANDAVDNVAQEDATRMLAVDTNSDDVSAATLEDFAQKVLSRVRADPLYCSTPACMSNDGKMVARWARHLHDVFYLYGLSLNDSLALDPIGGQSNASLIADFVKRSFIGLTGLVTINDNGTRDPLYAVYGLDKLTNKLPLSTFTLINGTPVSSVNTLD</sequence>
<comment type="caution">
    <text evidence="6">The sequence shown here is derived from an EMBL/GenBank/DDBJ whole genome shotgun (WGS) entry which is preliminary data.</text>
</comment>
<proteinExistence type="predicted"/>
<evidence type="ECO:0000256" key="2">
    <source>
        <dbReference type="ARBA" id="ARBA00022692"/>
    </source>
</evidence>
<evidence type="ECO:0000256" key="3">
    <source>
        <dbReference type="ARBA" id="ARBA00022989"/>
    </source>
</evidence>
<accession>A0AAD5MW36</accession>
<name>A0AAD5MW36_PARTN</name>
<dbReference type="AlphaFoldDB" id="A0AAD5MW36"/>
<organism evidence="6 7">
    <name type="scientific">Parelaphostrongylus tenuis</name>
    <name type="common">Meningeal worm</name>
    <dbReference type="NCBI Taxonomy" id="148309"/>
    <lineage>
        <taxon>Eukaryota</taxon>
        <taxon>Metazoa</taxon>
        <taxon>Ecdysozoa</taxon>
        <taxon>Nematoda</taxon>
        <taxon>Chromadorea</taxon>
        <taxon>Rhabditida</taxon>
        <taxon>Rhabditina</taxon>
        <taxon>Rhabditomorpha</taxon>
        <taxon>Strongyloidea</taxon>
        <taxon>Metastrongylidae</taxon>
        <taxon>Parelaphostrongylus</taxon>
    </lineage>
</organism>